<name>A0A1H7Q3B4_9SPHI</name>
<evidence type="ECO:0000313" key="12">
    <source>
        <dbReference type="Proteomes" id="UP000198916"/>
    </source>
</evidence>
<feature type="chain" id="PRO_5011685781" evidence="9">
    <location>
        <begin position="30"/>
        <end position="852"/>
    </location>
</feature>
<evidence type="ECO:0000256" key="1">
    <source>
        <dbReference type="ARBA" id="ARBA00001947"/>
    </source>
</evidence>
<dbReference type="CDD" id="cd03143">
    <property type="entry name" value="A4_beta-galactosidase_middle_domain"/>
    <property type="match status" value="1"/>
</dbReference>
<keyword evidence="4" id="KW-0378">Hydrolase</keyword>
<evidence type="ECO:0000256" key="7">
    <source>
        <dbReference type="PROSITE-ProRule" id="PRU01379"/>
    </source>
</evidence>
<keyword evidence="3" id="KW-0645">Protease</keyword>
<keyword evidence="12" id="KW-1185">Reference proteome</keyword>
<evidence type="ECO:0000313" key="11">
    <source>
        <dbReference type="EMBL" id="SEL42580.1"/>
    </source>
</evidence>
<feature type="signal peptide" evidence="9">
    <location>
        <begin position="1"/>
        <end position="29"/>
    </location>
</feature>
<accession>A0A1H7Q3B4</accession>
<gene>
    <name evidence="11" type="ORF">SAMN05421740_105161</name>
</gene>
<dbReference type="GO" id="GO:0008270">
    <property type="term" value="F:zinc ion binding"/>
    <property type="evidence" value="ECO:0007669"/>
    <property type="project" value="InterPro"/>
</dbReference>
<dbReference type="SUPFAM" id="SSF53187">
    <property type="entry name" value="Zn-dependent exopeptidases"/>
    <property type="match status" value="1"/>
</dbReference>
<evidence type="ECO:0000256" key="8">
    <source>
        <dbReference type="SAM" id="Coils"/>
    </source>
</evidence>
<evidence type="ECO:0000256" key="9">
    <source>
        <dbReference type="SAM" id="SignalP"/>
    </source>
</evidence>
<dbReference type="EMBL" id="FNZR01000005">
    <property type="protein sequence ID" value="SEL42580.1"/>
    <property type="molecule type" value="Genomic_DNA"/>
</dbReference>
<evidence type="ECO:0000256" key="5">
    <source>
        <dbReference type="ARBA" id="ARBA00022833"/>
    </source>
</evidence>
<reference evidence="12" key="1">
    <citation type="submission" date="2016-10" db="EMBL/GenBank/DDBJ databases">
        <authorList>
            <person name="Varghese N."/>
            <person name="Submissions S."/>
        </authorList>
    </citation>
    <scope>NUCLEOTIDE SEQUENCE [LARGE SCALE GENOMIC DNA]</scope>
    <source>
        <strain evidence="12">Jip14</strain>
    </source>
</reference>
<evidence type="ECO:0000256" key="3">
    <source>
        <dbReference type="ARBA" id="ARBA00022670"/>
    </source>
</evidence>
<dbReference type="Gene3D" id="3.40.50.880">
    <property type="match status" value="1"/>
</dbReference>
<dbReference type="Pfam" id="PF00246">
    <property type="entry name" value="Peptidase_M14"/>
    <property type="match status" value="1"/>
</dbReference>
<proteinExistence type="inferred from homology"/>
<keyword evidence="8" id="KW-0175">Coiled coil</keyword>
<dbReference type="InterPro" id="IPR029062">
    <property type="entry name" value="Class_I_gatase-like"/>
</dbReference>
<feature type="domain" description="Peptidase M14" evidence="10">
    <location>
        <begin position="45"/>
        <end position="372"/>
    </location>
</feature>
<dbReference type="RefSeq" id="WP_090606253.1">
    <property type="nucleotide sequence ID" value="NZ_FNZR01000005.1"/>
</dbReference>
<evidence type="ECO:0000259" key="10">
    <source>
        <dbReference type="PROSITE" id="PS52035"/>
    </source>
</evidence>
<evidence type="ECO:0000256" key="6">
    <source>
        <dbReference type="ARBA" id="ARBA00023049"/>
    </source>
</evidence>
<sequence length="852" mass="94578">MKKQLPRPLSRVFLIALGLYCLCMTTVVAQTQSPREFLGYEIGARFTPHHRVVAYFEHVAATNKDVKLVSYGTSNEWRPLIAAFVSSSANMANLETIRKDNLKRAGLESGEATTRVPITWLSYNVHGNEAVSCETAMKTLWELVNPANTETKKWLENTVVVIDPCLNPDGQERYVNWYNQKVNRRLQPDPQSLEHAEPWPGGRPNHYLFDLNRDWAWQVQRETQARISLYNQWMPQVHVDFHEQGINAPYYFAPAAEPVHAFVSDFQRSFQETVGRNNARYFDENAWLYFTREVFDLFYPSYGDSWPMFNGAIGMTYEQGGSGRAGLGVLTALGDTLTLAERISHHYTSGMATIETVSNNAGKLIDEYANYFNESRSNPKGQYKAYVIKAGNSPERLLALKKLLDRNGIQYGEASSRSGLKGFDYFSGKTASFALESGDVVVSAYQPKSVLAQTLFEPNPALSDSVTYDITSWALPYAYGLQAYALETRLDVTAATPIAAFEPNHPTGKPLAYIAPWTSVAHARFAAALLNAGIRIRYADHAFTLGGKNFPSGSLIIPRTGNEKRSDFADKVIQLANDHQIHIEGVTTGYVDTGKDFGSGAVRPIQAPKVALIAGDGTSSLSVGEVWHFFEQELDYPLSILEPQQLSSADLSAYNTIILPSGNYGAWGDAATKKLEAWIRAGGKVIAIEGAVGFFSGRDGFGLSAYLNEDERKAAEKKREQEAAEERIADFQARERAEIAHSVSGAVFEVKVDATYPLGFGTEGKYYTLKNNGRRYAYLKEGINVGIIPDLNYYRTGFVGAKVKEAVGESLVFGVEHVGRGQVIYLVDNPLFRGFWENGKLIFSNALFMVGQ</sequence>
<dbReference type="SMART" id="SM00631">
    <property type="entry name" value="Zn_pept"/>
    <property type="match status" value="1"/>
</dbReference>
<comment type="similarity">
    <text evidence="2 7">Belongs to the peptidase M14 family.</text>
</comment>
<organism evidence="11 12">
    <name type="scientific">Parapedobacter koreensis</name>
    <dbReference type="NCBI Taxonomy" id="332977"/>
    <lineage>
        <taxon>Bacteria</taxon>
        <taxon>Pseudomonadati</taxon>
        <taxon>Bacteroidota</taxon>
        <taxon>Sphingobacteriia</taxon>
        <taxon>Sphingobacteriales</taxon>
        <taxon>Sphingobacteriaceae</taxon>
        <taxon>Parapedobacter</taxon>
    </lineage>
</organism>
<dbReference type="GO" id="GO:0006508">
    <property type="term" value="P:proteolysis"/>
    <property type="evidence" value="ECO:0007669"/>
    <property type="project" value="UniProtKB-KW"/>
</dbReference>
<dbReference type="GO" id="GO:0004181">
    <property type="term" value="F:metallocarboxypeptidase activity"/>
    <property type="evidence" value="ECO:0007669"/>
    <property type="project" value="InterPro"/>
</dbReference>
<dbReference type="AlphaFoldDB" id="A0A1H7Q3B4"/>
<dbReference type="OrthoDB" id="9758209at2"/>
<dbReference type="CDD" id="cd06238">
    <property type="entry name" value="M14-like"/>
    <property type="match status" value="1"/>
</dbReference>
<dbReference type="PANTHER" id="PTHR11705:SF143">
    <property type="entry name" value="SLL0236 PROTEIN"/>
    <property type="match status" value="1"/>
</dbReference>
<evidence type="ECO:0000256" key="4">
    <source>
        <dbReference type="ARBA" id="ARBA00022801"/>
    </source>
</evidence>
<dbReference type="PANTHER" id="PTHR11705">
    <property type="entry name" value="PROTEASE FAMILY M14 CARBOXYPEPTIDASE A,B"/>
    <property type="match status" value="1"/>
</dbReference>
<comment type="cofactor">
    <cofactor evidence="1">
        <name>Zn(2+)</name>
        <dbReference type="ChEBI" id="CHEBI:29105"/>
    </cofactor>
</comment>
<dbReference type="GO" id="GO:0005615">
    <property type="term" value="C:extracellular space"/>
    <property type="evidence" value="ECO:0007669"/>
    <property type="project" value="TreeGrafter"/>
</dbReference>
<keyword evidence="11" id="KW-0121">Carboxypeptidase</keyword>
<keyword evidence="5" id="KW-0862">Zinc</keyword>
<evidence type="ECO:0000256" key="2">
    <source>
        <dbReference type="ARBA" id="ARBA00005988"/>
    </source>
</evidence>
<dbReference type="Gene3D" id="3.40.630.10">
    <property type="entry name" value="Zn peptidases"/>
    <property type="match status" value="1"/>
</dbReference>
<keyword evidence="6" id="KW-0482">Metalloprotease</keyword>
<dbReference type="PROSITE" id="PS52035">
    <property type="entry name" value="PEPTIDASE_M14"/>
    <property type="match status" value="1"/>
</dbReference>
<dbReference type="SUPFAM" id="SSF52317">
    <property type="entry name" value="Class I glutamine amidotransferase-like"/>
    <property type="match status" value="1"/>
</dbReference>
<feature type="coiled-coil region" evidence="8">
    <location>
        <begin position="707"/>
        <end position="734"/>
    </location>
</feature>
<dbReference type="STRING" id="332977.SAMN05421740_105161"/>
<dbReference type="InterPro" id="IPR000834">
    <property type="entry name" value="Peptidase_M14"/>
</dbReference>
<dbReference type="Proteomes" id="UP000198916">
    <property type="component" value="Unassembled WGS sequence"/>
</dbReference>
<keyword evidence="9" id="KW-0732">Signal</keyword>
<protein>
    <submittedName>
        <fullName evidence="11">Zinc carboxypeptidase</fullName>
    </submittedName>
</protein>
<comment type="caution">
    <text evidence="7">Lacks conserved residue(s) required for the propagation of feature annotation.</text>
</comment>